<dbReference type="EMBL" id="CP003273">
    <property type="protein sequence ID" value="AGL02300.1"/>
    <property type="molecule type" value="Genomic_DNA"/>
</dbReference>
<dbReference type="InterPro" id="IPR013985">
    <property type="entry name" value="Ald_Fedxn_OxRdtase_dom3"/>
</dbReference>
<keyword evidence="3" id="KW-0004">4Fe-4S</keyword>
<dbReference type="GO" id="GO:0051539">
    <property type="term" value="F:4 iron, 4 sulfur cluster binding"/>
    <property type="evidence" value="ECO:0007669"/>
    <property type="project" value="UniProtKB-KW"/>
</dbReference>
<dbReference type="SMART" id="SM00790">
    <property type="entry name" value="AFOR_N"/>
    <property type="match status" value="1"/>
</dbReference>
<keyword evidence="6" id="KW-0408">Iron</keyword>
<evidence type="ECO:0000313" key="10">
    <source>
        <dbReference type="EMBL" id="AGL02300.1"/>
    </source>
</evidence>
<sequence>MKILRINMTDLSVLEEVVPQDYVGLGGRALTSMIVANEVRPTCHPLGPNNKLVFAPGLLTGTMAPNTGRLSVGAKSPLTGTIKESNAGGTSSQKLAKLGIKALVIEGKPTGEKFYTIKIDKNGASVVEENEVVGLGNYTAFKKLSSMYGEKVGVIGIGQAGEAKMSAANISVKDLDGNIRSAGRGGLGAVMGSKQVKAIVIDDRDAEGLAIAQPEKFKEAARRLANNIKKHPVTGEGIPTYGTNVMVNIINEAGGLPTRNFRTGRFDGAQKICGETMYDTIVKRNGKPTHGCCTGCIIKCSQVYNDAEGNYVTSGFEYETIWGFGANCCIDNLDDIARIDWLCDDIGIDTIEMAATTAVAMDAGIINFGDGKAVIRLLEEEVAKASPLGRILGNGADLTGKAYGITRVPTVKGQSIPAYDPRAIKGMGITYATSTQGADHTAGYTVGTNLLKIGGEVNPLGKAGQVELSRNLQIATAALDSTGLCLFVAFPILDFPDTFQAIVDLINAQYNLELTCDNVNELGKLIIKTEKEFNKAAGFSNAHDRLPEFLSEECAPHNTTWDFTGAEIDELYNF</sequence>
<feature type="domain" description="Aldehyde ferredoxin oxidoreductase N-terminal" evidence="9">
    <location>
        <begin position="1"/>
        <end position="205"/>
    </location>
</feature>
<evidence type="ECO:0000256" key="8">
    <source>
        <dbReference type="ARBA" id="ARBA00049934"/>
    </source>
</evidence>
<protein>
    <submittedName>
        <fullName evidence="10">Aldehyde:ferredoxin oxidoreductase</fullName>
    </submittedName>
</protein>
<dbReference type="PANTHER" id="PTHR30038:SF0">
    <property type="entry name" value="TUNGSTEN-CONTAINING ALDEHYDE FERREDOXIN OXIDOREDUCTASE"/>
    <property type="match status" value="1"/>
</dbReference>
<dbReference type="Pfam" id="PF01314">
    <property type="entry name" value="AFOR_C"/>
    <property type="match status" value="1"/>
</dbReference>
<evidence type="ECO:0000259" key="9">
    <source>
        <dbReference type="SMART" id="SM00790"/>
    </source>
</evidence>
<comment type="cofactor">
    <cofactor evidence="8">
        <name>tungstopterin</name>
        <dbReference type="ChEBI" id="CHEBI:30402"/>
    </cofactor>
</comment>
<comment type="similarity">
    <text evidence="2">Belongs to the AOR/FOR family.</text>
</comment>
<evidence type="ECO:0000256" key="2">
    <source>
        <dbReference type="ARBA" id="ARBA00011032"/>
    </source>
</evidence>
<evidence type="ECO:0000256" key="5">
    <source>
        <dbReference type="ARBA" id="ARBA00023002"/>
    </source>
</evidence>
<keyword evidence="11" id="KW-1185">Reference proteome</keyword>
<accession>R4KP07</accession>
<dbReference type="GO" id="GO:0009055">
    <property type="term" value="F:electron transfer activity"/>
    <property type="evidence" value="ECO:0007669"/>
    <property type="project" value="InterPro"/>
</dbReference>
<reference evidence="10 11" key="1">
    <citation type="submission" date="2012-01" db="EMBL/GenBank/DDBJ databases">
        <title>Complete sequence of Desulfotomaculum gibsoniae DSM 7213.</title>
        <authorList>
            <consortium name="US DOE Joint Genome Institute"/>
            <person name="Lucas S."/>
            <person name="Han J."/>
            <person name="Lapidus A."/>
            <person name="Cheng J.-F."/>
            <person name="Goodwin L."/>
            <person name="Pitluck S."/>
            <person name="Peters L."/>
            <person name="Ovchinnikova G."/>
            <person name="Teshima H."/>
            <person name="Detter J.C."/>
            <person name="Han C."/>
            <person name="Tapia R."/>
            <person name="Land M."/>
            <person name="Hauser L."/>
            <person name="Kyrpides N."/>
            <person name="Ivanova N."/>
            <person name="Pagani I."/>
            <person name="Parshina S."/>
            <person name="Plugge C."/>
            <person name="Muyzer G."/>
            <person name="Kuever J."/>
            <person name="Ivanova A."/>
            <person name="Nazina T."/>
            <person name="Klenk H.-P."/>
            <person name="Brambilla E."/>
            <person name="Spring S."/>
            <person name="Stams A.F."/>
            <person name="Woyke T."/>
        </authorList>
    </citation>
    <scope>NUCLEOTIDE SEQUENCE [LARGE SCALE GENOMIC DNA]</scope>
    <source>
        <strain evidence="10 11">DSM 7213</strain>
    </source>
</reference>
<dbReference type="KEGG" id="dgi:Desgi_2902"/>
<evidence type="ECO:0000256" key="6">
    <source>
        <dbReference type="ARBA" id="ARBA00023004"/>
    </source>
</evidence>
<dbReference type="Proteomes" id="UP000013520">
    <property type="component" value="Chromosome"/>
</dbReference>
<evidence type="ECO:0000256" key="4">
    <source>
        <dbReference type="ARBA" id="ARBA00022723"/>
    </source>
</evidence>
<evidence type="ECO:0000313" key="11">
    <source>
        <dbReference type="Proteomes" id="UP000013520"/>
    </source>
</evidence>
<dbReference type="Gene3D" id="1.10.569.10">
    <property type="entry name" value="Aldehyde Ferredoxin Oxidoreductase Protein, subunit A, domain 2"/>
    <property type="match status" value="1"/>
</dbReference>
<evidence type="ECO:0000256" key="3">
    <source>
        <dbReference type="ARBA" id="ARBA00022485"/>
    </source>
</evidence>
<dbReference type="Gene3D" id="1.10.599.10">
    <property type="entry name" value="Aldehyde Ferredoxin Oxidoreductase Protein, subunit A, domain 3"/>
    <property type="match status" value="1"/>
</dbReference>
<dbReference type="SUPFAM" id="SSF56228">
    <property type="entry name" value="Aldehyde ferredoxin oxidoreductase, N-terminal domain"/>
    <property type="match status" value="1"/>
</dbReference>
<organism evidence="10 11">
    <name type="scientific">Desulfoscipio gibsoniae DSM 7213</name>
    <dbReference type="NCBI Taxonomy" id="767817"/>
    <lineage>
        <taxon>Bacteria</taxon>
        <taxon>Bacillati</taxon>
        <taxon>Bacillota</taxon>
        <taxon>Clostridia</taxon>
        <taxon>Eubacteriales</taxon>
        <taxon>Desulfallaceae</taxon>
        <taxon>Desulfoscipio</taxon>
    </lineage>
</organism>
<keyword evidence="7" id="KW-0411">Iron-sulfur</keyword>
<gene>
    <name evidence="10" type="ORF">Desgi_2902</name>
</gene>
<evidence type="ECO:0000256" key="7">
    <source>
        <dbReference type="ARBA" id="ARBA00023014"/>
    </source>
</evidence>
<name>R4KP07_9FIRM</name>
<dbReference type="AlphaFoldDB" id="R4KP07"/>
<dbReference type="InterPro" id="IPR051919">
    <property type="entry name" value="W-dependent_AOR"/>
</dbReference>
<dbReference type="RefSeq" id="WP_006520849.1">
    <property type="nucleotide sequence ID" value="NC_021184.1"/>
</dbReference>
<dbReference type="InterPro" id="IPR036021">
    <property type="entry name" value="Tungsten_al_ferr_oxy-like_C"/>
</dbReference>
<dbReference type="Gene3D" id="3.60.9.10">
    <property type="entry name" value="Aldehyde ferredoxin oxidoreductase, N-terminal domain"/>
    <property type="match status" value="1"/>
</dbReference>
<dbReference type="GO" id="GO:0046872">
    <property type="term" value="F:metal ion binding"/>
    <property type="evidence" value="ECO:0007669"/>
    <property type="project" value="UniProtKB-KW"/>
</dbReference>
<dbReference type="InterPro" id="IPR013983">
    <property type="entry name" value="Ald_Fedxn_OxRdtase_N"/>
</dbReference>
<keyword evidence="5" id="KW-0560">Oxidoreductase</keyword>
<dbReference type="OrthoDB" id="9763894at2"/>
<dbReference type="SUPFAM" id="SSF48310">
    <property type="entry name" value="Aldehyde ferredoxin oxidoreductase, C-terminal domains"/>
    <property type="match status" value="1"/>
</dbReference>
<proteinExistence type="inferred from homology"/>
<dbReference type="STRING" id="767817.Desgi_2902"/>
<comment type="cofactor">
    <cofactor evidence="1">
        <name>[4Fe-4S] cluster</name>
        <dbReference type="ChEBI" id="CHEBI:49883"/>
    </cofactor>
</comment>
<dbReference type="eggNOG" id="COG2414">
    <property type="taxonomic scope" value="Bacteria"/>
</dbReference>
<dbReference type="GO" id="GO:0016625">
    <property type="term" value="F:oxidoreductase activity, acting on the aldehyde or oxo group of donors, iron-sulfur protein as acceptor"/>
    <property type="evidence" value="ECO:0007669"/>
    <property type="project" value="InterPro"/>
</dbReference>
<evidence type="ECO:0000256" key="1">
    <source>
        <dbReference type="ARBA" id="ARBA00001966"/>
    </source>
</evidence>
<keyword evidence="4" id="KW-0479">Metal-binding</keyword>
<dbReference type="HOGENOM" id="CLU_020364_1_0_9"/>
<dbReference type="PANTHER" id="PTHR30038">
    <property type="entry name" value="ALDEHYDE FERREDOXIN OXIDOREDUCTASE"/>
    <property type="match status" value="1"/>
</dbReference>
<dbReference type="InterPro" id="IPR013984">
    <property type="entry name" value="Ald_Fedxn_OxRdtase_dom2"/>
</dbReference>
<dbReference type="Pfam" id="PF02730">
    <property type="entry name" value="AFOR_N"/>
    <property type="match status" value="1"/>
</dbReference>
<dbReference type="InterPro" id="IPR036503">
    <property type="entry name" value="Ald_Fedxn_OxRdtase_N_sf"/>
</dbReference>
<dbReference type="InterPro" id="IPR001203">
    <property type="entry name" value="OxRdtase_Ald_Fedxn_C"/>
</dbReference>